<reference evidence="7 8" key="1">
    <citation type="submission" date="2019-12" db="EMBL/GenBank/DDBJ databases">
        <title>The complete genome of the thermophilic, anoxygenic phototrophic gammaproteobacterium Thermochromatium tepidum.</title>
        <authorList>
            <person name="Sattley W.M."/>
            <person name="Swingley W.D."/>
            <person name="Burchell B.M."/>
            <person name="Gurbani S.A."/>
            <person name="Kujawa C.M."/>
            <person name="Nuccio D.A."/>
            <person name="Schladweiler J."/>
            <person name="Shaffer K.N."/>
            <person name="Stokes L.M."/>
            <person name="Touchman J.W."/>
            <person name="Blankenship R.E."/>
            <person name="Madigan M.T."/>
        </authorList>
    </citation>
    <scope>NUCLEOTIDE SEQUENCE [LARGE SCALE GENOMIC DNA]</scope>
    <source>
        <strain evidence="7 8">ATCC 43061</strain>
    </source>
</reference>
<evidence type="ECO:0000256" key="2">
    <source>
        <dbReference type="ARBA" id="ARBA00012528"/>
    </source>
</evidence>
<feature type="domain" description="Response regulatory" evidence="5">
    <location>
        <begin position="2"/>
        <end position="118"/>
    </location>
</feature>
<keyword evidence="8" id="KW-1185">Reference proteome</keyword>
<dbReference type="Pfam" id="PF00990">
    <property type="entry name" value="GGDEF"/>
    <property type="match status" value="1"/>
</dbReference>
<dbReference type="Proteomes" id="UP000426424">
    <property type="component" value="Chromosome"/>
</dbReference>
<dbReference type="InterPro" id="IPR001789">
    <property type="entry name" value="Sig_transdc_resp-reg_receiver"/>
</dbReference>
<keyword evidence="4" id="KW-0597">Phosphoprotein</keyword>
<dbReference type="GO" id="GO:1902201">
    <property type="term" value="P:negative regulation of bacterial-type flagellum-dependent cell motility"/>
    <property type="evidence" value="ECO:0007669"/>
    <property type="project" value="TreeGrafter"/>
</dbReference>
<sequence>MRLLIVDDIPDNIRVLSQMMLCDGHEVSVATSGRQALKIAAASAPDLILLDIMMPGMDGYQTLQALRADPDLADIPVIFVTALSETEDETHGLELGAVDYITKPFKEAVVRRRVQTHLELKHQRAQLAQLAQLDGLTGLPNRRAFDRQFDLEWRRALRLGNALAIVMIDVDHFKGFNDTHGHLSGDDCLRRLAQILGRGMRRAGELAARYGGEEFVCLLPGIEAAGLSQLMEQLRVSVESEHLPHGASSASPWVTISLGAALCRPRPPMVASDLIAAADAQLYEAKRRGRNQACLTEILI</sequence>
<dbReference type="InterPro" id="IPR029787">
    <property type="entry name" value="Nucleotide_cyclase"/>
</dbReference>
<dbReference type="SUPFAM" id="SSF52172">
    <property type="entry name" value="CheY-like"/>
    <property type="match status" value="1"/>
</dbReference>
<dbReference type="PROSITE" id="PS50887">
    <property type="entry name" value="GGDEF"/>
    <property type="match status" value="1"/>
</dbReference>
<dbReference type="OrthoDB" id="9812260at2"/>
<dbReference type="GO" id="GO:0000160">
    <property type="term" value="P:phosphorelay signal transduction system"/>
    <property type="evidence" value="ECO:0007669"/>
    <property type="project" value="InterPro"/>
</dbReference>
<evidence type="ECO:0000259" key="5">
    <source>
        <dbReference type="PROSITE" id="PS50110"/>
    </source>
</evidence>
<dbReference type="PANTHER" id="PTHR45138:SF9">
    <property type="entry name" value="DIGUANYLATE CYCLASE DGCM-RELATED"/>
    <property type="match status" value="1"/>
</dbReference>
<dbReference type="SMART" id="SM00448">
    <property type="entry name" value="REC"/>
    <property type="match status" value="1"/>
</dbReference>
<evidence type="ECO:0000313" key="7">
    <source>
        <dbReference type="EMBL" id="QGU33316.1"/>
    </source>
</evidence>
<name>A0A6I6ED84_THETI</name>
<comment type="catalytic activity">
    <reaction evidence="3">
        <text>2 GTP = 3',3'-c-di-GMP + 2 diphosphate</text>
        <dbReference type="Rhea" id="RHEA:24898"/>
        <dbReference type="ChEBI" id="CHEBI:33019"/>
        <dbReference type="ChEBI" id="CHEBI:37565"/>
        <dbReference type="ChEBI" id="CHEBI:58805"/>
        <dbReference type="EC" id="2.7.7.65"/>
    </reaction>
</comment>
<dbReference type="EMBL" id="CP039268">
    <property type="protein sequence ID" value="QGU33316.1"/>
    <property type="molecule type" value="Genomic_DNA"/>
</dbReference>
<dbReference type="RefSeq" id="WP_153975510.1">
    <property type="nucleotide sequence ID" value="NZ_CP039268.1"/>
</dbReference>
<dbReference type="SMART" id="SM00267">
    <property type="entry name" value="GGDEF"/>
    <property type="match status" value="1"/>
</dbReference>
<dbReference type="CDD" id="cd01949">
    <property type="entry name" value="GGDEF"/>
    <property type="match status" value="1"/>
</dbReference>
<organism evidence="7 8">
    <name type="scientific">Thermochromatium tepidum ATCC 43061</name>
    <dbReference type="NCBI Taxonomy" id="316276"/>
    <lineage>
        <taxon>Bacteria</taxon>
        <taxon>Pseudomonadati</taxon>
        <taxon>Pseudomonadota</taxon>
        <taxon>Gammaproteobacteria</taxon>
        <taxon>Chromatiales</taxon>
        <taxon>Chromatiaceae</taxon>
        <taxon>Thermochromatium</taxon>
    </lineage>
</organism>
<evidence type="ECO:0000256" key="4">
    <source>
        <dbReference type="PROSITE-ProRule" id="PRU00169"/>
    </source>
</evidence>
<dbReference type="InterPro" id="IPR043128">
    <property type="entry name" value="Rev_trsase/Diguanyl_cyclase"/>
</dbReference>
<dbReference type="InterPro" id="IPR000160">
    <property type="entry name" value="GGDEF_dom"/>
</dbReference>
<comment type="cofactor">
    <cofactor evidence="1">
        <name>Mg(2+)</name>
        <dbReference type="ChEBI" id="CHEBI:18420"/>
    </cofactor>
</comment>
<dbReference type="NCBIfam" id="TIGR00254">
    <property type="entry name" value="GGDEF"/>
    <property type="match status" value="1"/>
</dbReference>
<feature type="domain" description="GGDEF" evidence="6">
    <location>
        <begin position="161"/>
        <end position="298"/>
    </location>
</feature>
<dbReference type="Gene3D" id="3.40.50.2300">
    <property type="match status" value="1"/>
</dbReference>
<dbReference type="EC" id="2.7.7.65" evidence="2"/>
<dbReference type="Pfam" id="PF00072">
    <property type="entry name" value="Response_reg"/>
    <property type="match status" value="1"/>
</dbReference>
<dbReference type="KEGG" id="ttp:E6P07_10190"/>
<dbReference type="GO" id="GO:0043709">
    <property type="term" value="P:cell adhesion involved in single-species biofilm formation"/>
    <property type="evidence" value="ECO:0007669"/>
    <property type="project" value="TreeGrafter"/>
</dbReference>
<accession>A0A6I6ED84</accession>
<dbReference type="AlphaFoldDB" id="A0A6I6ED84"/>
<evidence type="ECO:0000256" key="3">
    <source>
        <dbReference type="ARBA" id="ARBA00034247"/>
    </source>
</evidence>
<dbReference type="GO" id="GO:0052621">
    <property type="term" value="F:diguanylate cyclase activity"/>
    <property type="evidence" value="ECO:0007669"/>
    <property type="project" value="UniProtKB-EC"/>
</dbReference>
<protein>
    <recommendedName>
        <fullName evidence="2">diguanylate cyclase</fullName>
        <ecNumber evidence="2">2.7.7.65</ecNumber>
    </recommendedName>
</protein>
<gene>
    <name evidence="7" type="ORF">E6P07_10190</name>
</gene>
<dbReference type="PANTHER" id="PTHR45138">
    <property type="entry name" value="REGULATORY COMPONENTS OF SENSORY TRANSDUCTION SYSTEM"/>
    <property type="match status" value="1"/>
</dbReference>
<dbReference type="FunFam" id="3.30.70.270:FF:000001">
    <property type="entry name" value="Diguanylate cyclase domain protein"/>
    <property type="match status" value="1"/>
</dbReference>
<dbReference type="Gene3D" id="3.30.70.270">
    <property type="match status" value="1"/>
</dbReference>
<dbReference type="GO" id="GO:0005886">
    <property type="term" value="C:plasma membrane"/>
    <property type="evidence" value="ECO:0007669"/>
    <property type="project" value="TreeGrafter"/>
</dbReference>
<dbReference type="PROSITE" id="PS50110">
    <property type="entry name" value="RESPONSE_REGULATORY"/>
    <property type="match status" value="1"/>
</dbReference>
<evidence type="ECO:0000256" key="1">
    <source>
        <dbReference type="ARBA" id="ARBA00001946"/>
    </source>
</evidence>
<dbReference type="InterPro" id="IPR050469">
    <property type="entry name" value="Diguanylate_Cyclase"/>
</dbReference>
<dbReference type="SUPFAM" id="SSF55073">
    <property type="entry name" value="Nucleotide cyclase"/>
    <property type="match status" value="1"/>
</dbReference>
<evidence type="ECO:0000313" key="8">
    <source>
        <dbReference type="Proteomes" id="UP000426424"/>
    </source>
</evidence>
<proteinExistence type="predicted"/>
<dbReference type="CDD" id="cd19920">
    <property type="entry name" value="REC_PA4781-like"/>
    <property type="match status" value="1"/>
</dbReference>
<feature type="modified residue" description="4-aspartylphosphate" evidence="4">
    <location>
        <position position="51"/>
    </location>
</feature>
<evidence type="ECO:0000259" key="6">
    <source>
        <dbReference type="PROSITE" id="PS50887"/>
    </source>
</evidence>
<dbReference type="InterPro" id="IPR011006">
    <property type="entry name" value="CheY-like_superfamily"/>
</dbReference>